<dbReference type="GO" id="GO:0005385">
    <property type="term" value="F:zinc ion transmembrane transporter activity"/>
    <property type="evidence" value="ECO:0007669"/>
    <property type="project" value="TreeGrafter"/>
</dbReference>
<keyword evidence="6 8" id="KW-1133">Transmembrane helix</keyword>
<comment type="similarity">
    <text evidence="2">Belongs to the cation diffusion facilitator (CDF) transporter (TC 2.A.4) family. SLC30A subfamily.</text>
</comment>
<dbReference type="OrthoDB" id="9944568at2759"/>
<dbReference type="Pfam" id="PF01545">
    <property type="entry name" value="Cation_efflux"/>
    <property type="match status" value="1"/>
</dbReference>
<dbReference type="SUPFAM" id="SSF160240">
    <property type="entry name" value="Cation efflux protein cytoplasmic domain-like"/>
    <property type="match status" value="1"/>
</dbReference>
<dbReference type="SUPFAM" id="SSF161111">
    <property type="entry name" value="Cation efflux protein transmembrane domain-like"/>
    <property type="match status" value="1"/>
</dbReference>
<organism evidence="11 12">
    <name type="scientific">Collybiopsis confluens</name>
    <dbReference type="NCBI Taxonomy" id="2823264"/>
    <lineage>
        <taxon>Eukaryota</taxon>
        <taxon>Fungi</taxon>
        <taxon>Dikarya</taxon>
        <taxon>Basidiomycota</taxon>
        <taxon>Agaricomycotina</taxon>
        <taxon>Agaricomycetes</taxon>
        <taxon>Agaricomycetidae</taxon>
        <taxon>Agaricales</taxon>
        <taxon>Marasmiineae</taxon>
        <taxon>Omphalotaceae</taxon>
        <taxon>Collybiopsis</taxon>
    </lineage>
</organism>
<dbReference type="Pfam" id="PF16916">
    <property type="entry name" value="ZT_dimer"/>
    <property type="match status" value="1"/>
</dbReference>
<comment type="caution">
    <text evidence="11">The sequence shown here is derived from an EMBL/GenBank/DDBJ whole genome shotgun (WGS) entry which is preliminary data.</text>
</comment>
<evidence type="ECO:0000256" key="7">
    <source>
        <dbReference type="ARBA" id="ARBA00023136"/>
    </source>
</evidence>
<dbReference type="PANTHER" id="PTHR45820">
    <property type="entry name" value="FI23527P1"/>
    <property type="match status" value="1"/>
</dbReference>
<dbReference type="GO" id="GO:0006882">
    <property type="term" value="P:intracellular zinc ion homeostasis"/>
    <property type="evidence" value="ECO:0007669"/>
    <property type="project" value="TreeGrafter"/>
</dbReference>
<evidence type="ECO:0000256" key="5">
    <source>
        <dbReference type="ARBA" id="ARBA00022833"/>
    </source>
</evidence>
<evidence type="ECO:0000256" key="6">
    <source>
        <dbReference type="ARBA" id="ARBA00022989"/>
    </source>
</evidence>
<evidence type="ECO:0000256" key="2">
    <source>
        <dbReference type="ARBA" id="ARBA00008873"/>
    </source>
</evidence>
<dbReference type="InterPro" id="IPR027469">
    <property type="entry name" value="Cation_efflux_TMD_sf"/>
</dbReference>
<feature type="transmembrane region" description="Helical" evidence="8">
    <location>
        <begin position="124"/>
        <end position="142"/>
    </location>
</feature>
<accession>A0A8H5G5M9</accession>
<dbReference type="EMBL" id="JAACJN010000230">
    <property type="protein sequence ID" value="KAF5358725.1"/>
    <property type="molecule type" value="Genomic_DNA"/>
</dbReference>
<reference evidence="11 12" key="1">
    <citation type="journal article" date="2020" name="ISME J.">
        <title>Uncovering the hidden diversity of litter-decomposition mechanisms in mushroom-forming fungi.</title>
        <authorList>
            <person name="Floudas D."/>
            <person name="Bentzer J."/>
            <person name="Ahren D."/>
            <person name="Johansson T."/>
            <person name="Persson P."/>
            <person name="Tunlid A."/>
        </authorList>
    </citation>
    <scope>NUCLEOTIDE SEQUENCE [LARGE SCALE GENOMIC DNA]</scope>
    <source>
        <strain evidence="11 12">CBS 406.79</strain>
    </source>
</reference>
<evidence type="ECO:0000259" key="10">
    <source>
        <dbReference type="Pfam" id="PF16916"/>
    </source>
</evidence>
<keyword evidence="5" id="KW-0862">Zinc</keyword>
<gene>
    <name evidence="11" type="ORF">D9757_012263</name>
</gene>
<name>A0A8H5G5M9_9AGAR</name>
<sequence length="401" mass="43917">MKSTSKLAIVLAISASFFIAEISIGFKTKSIALIADAFHYLNSVFNDSVSLRQLIFEISIIAFVASYAQNRGQTKKGFTYAFQRAELLGAFFNGVFLLALALSIFLQSLERFISIEPVQSPKDVLIVGCTGLALNVLSVLFVHDHADHSHGQDDFSNLNAIELSDEIKLVHSSHHHARTSPALSKKSHNLGMLAVLIHLCGDAVNNIGVIVAAVLIWKLDSPNRFYADPTVSMLISFVIFASALPLTARTGRILLEAAPKNLDMQKINDDLNGHPNVLSIHDLHVWHLSQNVISASVHVCVPPETSFQKWEKTEQSLQHCFSEYGVDHVTIAPEVHDSTRPLDGRTAISTAISEEGGGVRETRDDELLGTCKMPSKDGFGCVIGEHPNMTARRRETGHAHV</sequence>
<keyword evidence="4 8" id="KW-0812">Transmembrane</keyword>
<feature type="transmembrane region" description="Helical" evidence="8">
    <location>
        <begin position="49"/>
        <end position="68"/>
    </location>
</feature>
<feature type="transmembrane region" description="Helical" evidence="8">
    <location>
        <begin position="88"/>
        <end position="109"/>
    </location>
</feature>
<evidence type="ECO:0000256" key="3">
    <source>
        <dbReference type="ARBA" id="ARBA00022448"/>
    </source>
</evidence>
<evidence type="ECO:0000256" key="1">
    <source>
        <dbReference type="ARBA" id="ARBA00004141"/>
    </source>
</evidence>
<dbReference type="Proteomes" id="UP000518752">
    <property type="component" value="Unassembled WGS sequence"/>
</dbReference>
<dbReference type="Gene3D" id="3.30.70.1350">
    <property type="entry name" value="Cation efflux protein, cytoplasmic domain"/>
    <property type="match status" value="1"/>
</dbReference>
<evidence type="ECO:0000259" key="9">
    <source>
        <dbReference type="Pfam" id="PF01545"/>
    </source>
</evidence>
<proteinExistence type="inferred from homology"/>
<dbReference type="InterPro" id="IPR036837">
    <property type="entry name" value="Cation_efflux_CTD_sf"/>
</dbReference>
<feature type="domain" description="Cation efflux protein cytoplasmic" evidence="10">
    <location>
        <begin position="259"/>
        <end position="331"/>
    </location>
</feature>
<dbReference type="PANTHER" id="PTHR45820:SF5">
    <property type="entry name" value="DIFFUSION FACILITATOR FAMILY METAL ION TRANSPORTER, PUTATIVE-RELATED"/>
    <property type="match status" value="1"/>
</dbReference>
<keyword evidence="3" id="KW-0813">Transport</keyword>
<dbReference type="NCBIfam" id="TIGR01297">
    <property type="entry name" value="CDF"/>
    <property type="match status" value="1"/>
</dbReference>
<keyword evidence="12" id="KW-1185">Reference proteome</keyword>
<dbReference type="InterPro" id="IPR027470">
    <property type="entry name" value="Cation_efflux_CTD"/>
</dbReference>
<feature type="transmembrane region" description="Helical" evidence="8">
    <location>
        <begin position="229"/>
        <end position="248"/>
    </location>
</feature>
<keyword evidence="7 8" id="KW-0472">Membrane</keyword>
<comment type="subcellular location">
    <subcellularLocation>
        <location evidence="1">Membrane</location>
        <topology evidence="1">Multi-pass membrane protein</topology>
    </subcellularLocation>
</comment>
<dbReference type="Gene3D" id="1.20.1510.10">
    <property type="entry name" value="Cation efflux protein transmembrane domain"/>
    <property type="match status" value="1"/>
</dbReference>
<evidence type="ECO:0000256" key="8">
    <source>
        <dbReference type="SAM" id="Phobius"/>
    </source>
</evidence>
<dbReference type="GO" id="GO:0016020">
    <property type="term" value="C:membrane"/>
    <property type="evidence" value="ECO:0007669"/>
    <property type="project" value="UniProtKB-SubCell"/>
</dbReference>
<dbReference type="InterPro" id="IPR058533">
    <property type="entry name" value="Cation_efflux_TM"/>
</dbReference>
<feature type="transmembrane region" description="Helical" evidence="8">
    <location>
        <begin position="193"/>
        <end position="217"/>
    </location>
</feature>
<dbReference type="InterPro" id="IPR002524">
    <property type="entry name" value="Cation_efflux"/>
</dbReference>
<dbReference type="AlphaFoldDB" id="A0A8H5G5M9"/>
<evidence type="ECO:0000313" key="12">
    <source>
        <dbReference type="Proteomes" id="UP000518752"/>
    </source>
</evidence>
<evidence type="ECO:0000313" key="11">
    <source>
        <dbReference type="EMBL" id="KAF5358725.1"/>
    </source>
</evidence>
<protein>
    <submittedName>
        <fullName evidence="11">Uncharacterized protein</fullName>
    </submittedName>
</protein>
<feature type="domain" description="Cation efflux protein transmembrane" evidence="9">
    <location>
        <begin position="8"/>
        <end position="255"/>
    </location>
</feature>
<evidence type="ECO:0000256" key="4">
    <source>
        <dbReference type="ARBA" id="ARBA00022692"/>
    </source>
</evidence>